<evidence type="ECO:0000256" key="2">
    <source>
        <dbReference type="ARBA" id="ARBA00023015"/>
    </source>
</evidence>
<dbReference type="PRINTS" id="PR00404">
    <property type="entry name" value="MADSDOMAIN"/>
</dbReference>
<feature type="region of interest" description="Disordered" evidence="6">
    <location>
        <begin position="267"/>
        <end position="323"/>
    </location>
</feature>
<feature type="region of interest" description="Disordered" evidence="6">
    <location>
        <begin position="2465"/>
        <end position="2498"/>
    </location>
</feature>
<dbReference type="Gene3D" id="3.30.420.10">
    <property type="entry name" value="Ribonuclease H-like superfamily/Ribonuclease H"/>
    <property type="match status" value="1"/>
</dbReference>
<dbReference type="Gene3D" id="3.40.1810.10">
    <property type="entry name" value="Transcription factor, MADS-box"/>
    <property type="match status" value="1"/>
</dbReference>
<feature type="compositionally biased region" description="Gly residues" evidence="6">
    <location>
        <begin position="755"/>
        <end position="764"/>
    </location>
</feature>
<dbReference type="InterPro" id="IPR052709">
    <property type="entry name" value="Transposase-MT_Hybrid"/>
</dbReference>
<evidence type="ECO:0000256" key="5">
    <source>
        <dbReference type="ARBA" id="ARBA00023242"/>
    </source>
</evidence>
<protein>
    <submittedName>
        <fullName evidence="9">MADS-box domain-containing protein</fullName>
    </submittedName>
</protein>
<feature type="region of interest" description="Disordered" evidence="6">
    <location>
        <begin position="2094"/>
        <end position="2252"/>
    </location>
</feature>
<proteinExistence type="predicted"/>
<feature type="compositionally biased region" description="Gly residues" evidence="6">
    <location>
        <begin position="285"/>
        <end position="305"/>
    </location>
</feature>
<feature type="compositionally biased region" description="Acidic residues" evidence="6">
    <location>
        <begin position="2187"/>
        <end position="2201"/>
    </location>
</feature>
<keyword evidence="4" id="KW-0804">Transcription</keyword>
<keyword evidence="8" id="KW-1185">Reference proteome</keyword>
<evidence type="ECO:0000256" key="6">
    <source>
        <dbReference type="SAM" id="MobiDB-lite"/>
    </source>
</evidence>
<evidence type="ECO:0000313" key="9">
    <source>
        <dbReference type="WBParaSite" id="maker-uti_cns_0009817-snap-gene-0.2-mRNA-1"/>
    </source>
</evidence>
<comment type="subcellular location">
    <subcellularLocation>
        <location evidence="1">Nucleus</location>
    </subcellularLocation>
</comment>
<dbReference type="Proteomes" id="UP000095280">
    <property type="component" value="Unplaced"/>
</dbReference>
<evidence type="ECO:0000256" key="4">
    <source>
        <dbReference type="ARBA" id="ARBA00023163"/>
    </source>
</evidence>
<evidence type="ECO:0000256" key="1">
    <source>
        <dbReference type="ARBA" id="ARBA00004123"/>
    </source>
</evidence>
<dbReference type="CDD" id="cd00265">
    <property type="entry name" value="MADS_MEF2_like"/>
    <property type="match status" value="1"/>
</dbReference>
<dbReference type="WBParaSite" id="maker-uti_cns_0009817-snap-gene-0.2-mRNA-1">
    <property type="protein sequence ID" value="maker-uti_cns_0009817-snap-gene-0.2-mRNA-1"/>
    <property type="gene ID" value="maker-uti_cns_0009817-snap-gene-0.2"/>
</dbReference>
<evidence type="ECO:0000313" key="8">
    <source>
        <dbReference type="Proteomes" id="UP000095280"/>
    </source>
</evidence>
<dbReference type="PROSITE" id="PS50066">
    <property type="entry name" value="MADS_BOX_2"/>
    <property type="match status" value="1"/>
</dbReference>
<dbReference type="InterPro" id="IPR036397">
    <property type="entry name" value="RNaseH_sf"/>
</dbReference>
<feature type="region of interest" description="Disordered" evidence="6">
    <location>
        <begin position="917"/>
        <end position="940"/>
    </location>
</feature>
<dbReference type="Pfam" id="PF01359">
    <property type="entry name" value="Transposase_1"/>
    <property type="match status" value="1"/>
</dbReference>
<keyword evidence="5" id="KW-0539">Nucleus</keyword>
<feature type="region of interest" description="Disordered" evidence="6">
    <location>
        <begin position="750"/>
        <end position="775"/>
    </location>
</feature>
<reference evidence="9" key="1">
    <citation type="submission" date="2016-11" db="UniProtKB">
        <authorList>
            <consortium name="WormBaseParasite"/>
        </authorList>
    </citation>
    <scope>IDENTIFICATION</scope>
</reference>
<dbReference type="InterPro" id="IPR001888">
    <property type="entry name" value="Transposase_1"/>
</dbReference>
<organism evidence="8 9">
    <name type="scientific">Macrostomum lignano</name>
    <dbReference type="NCBI Taxonomy" id="282301"/>
    <lineage>
        <taxon>Eukaryota</taxon>
        <taxon>Metazoa</taxon>
        <taxon>Spiralia</taxon>
        <taxon>Lophotrochozoa</taxon>
        <taxon>Platyhelminthes</taxon>
        <taxon>Rhabditophora</taxon>
        <taxon>Macrostomorpha</taxon>
        <taxon>Macrostomida</taxon>
        <taxon>Macrostomidae</taxon>
        <taxon>Macrostomum</taxon>
    </lineage>
</organism>
<name>A0A1I8I3D3_9PLAT</name>
<feature type="region of interest" description="Disordered" evidence="6">
    <location>
        <begin position="1520"/>
        <end position="1563"/>
    </location>
</feature>
<dbReference type="PANTHER" id="PTHR46060:SF1">
    <property type="entry name" value="MARINER MOS1 TRANSPOSASE-LIKE PROTEIN"/>
    <property type="match status" value="1"/>
</dbReference>
<feature type="compositionally biased region" description="Basic residues" evidence="6">
    <location>
        <begin position="504"/>
        <end position="514"/>
    </location>
</feature>
<dbReference type="PANTHER" id="PTHR46060">
    <property type="entry name" value="MARINER MOS1 TRANSPOSASE-LIKE PROTEIN"/>
    <property type="match status" value="1"/>
</dbReference>
<sequence length="2752" mass="295709">LRAGQQAAAAFAAIRTEAARPALHALRALVLRHLVQAEDHQQQQADEEAQTDTQAPVEAGVWKGGICFLPEPLTFHWRVRPIRQLVIRGADGELEAAVLHLRHQPSGCRGAAQRAKQRRGGATLAHLDEVLAGAVDAGLQLHKADIHPQLGEVGGCEQPDAVGVALVVARVVGDSRLKLSPAATSHAIGSSRSVRRSEVSIAEWRSSCSSTGPALLQQQASLQRRPSRAVHQAALRVRQAGQAEAASAAAIASAGCRHRRREIRQLAARRWRQRPLRSSQTGSGTRSGTGNGAGSGTGSGAGSGRQSGRVVAGRGGQDELLDPGAQAGLVGHVQQQPVAVVGLRVEPQGAAPLPVVPQRADAQLGERQAELAAAIRLGQLHAGARQQLGEAAAPVSDSRLLAGGGRDGWQRDRQELREHQAGHERANGGPWEADDLSPEPPPLPAPKEPRKRRIRPSPGDLEDLAGSPGMMVSRRNAKIDSELTSSTRRGGGGSVMHRAGLRREGKRRGQRRRQGAAPVVLDARSRRLRLGAAVRGNPAAAPATTAESLEFEVLDDELQRNAAQAGENDAAVAAALTELVGGCPPQPPAPHAAFRAAIQTRASASESAARACIGRLAWASLITVQWPKRTQRPESDWRSCSGPLTAAADADAAEAADGAAQDSAKAAEAGQPATDWRRRDNAELKSPDLSCFLCSAAPDQSAKSRRSYLPALSHVDQLDAQASNALHESASTQFRVFQVTSLRGSGSLLVAPGHSGSGSGGDCGGPRRRRPRLPISSSRNWLHFAQQTGWLGQTLGGAAAEAAAAPASSPRLLELHRGQAVQQASLGEPRPVGEPFTGQVVAEELHQAGQKVVAGAAVGAAAVAGCLLLRHRCALEFPAAAAQRRAGRPGLQGTGSRLGSGMPGRITLIWKLSKPMQAPPTLPSASTAARAPWKPLGGGRTEASAALQAASGDAPSQQVAHEDVAVPRADCRADSRLCVATGADHRSVADAPRHPVGRAVGGGADRQPAASVHSNHADGVVAEAPVARVRIAAASWPVGATAVVGRRLHVAAERFTPCFVNVLADSAPSFDTVACWLRHFLEGWDSFNDEPRSGRPRTSVTEDVVAHADAIIHEDWRIWSFLLRFIAYELGISYGSAHNIMHEQLGCTKTCARWVPHLLTPEQQAERVRICRLWLQMFEPHGPRQLSDVITGDKCCISFFTMRDKQSNMVWLAEDEPRPEVLKTGFRSRKRMFTIFFNSQGVVSVNILPAGATVTARYYTDTVLPGVLQERQERARTKHGPRLLLHHDNAAPHRAASTMAYLEQQGVQLLPHSPYSLDLAPSDFWLFPRIKSVISGRPFSRMQDFAQARAPLEAHLNSEVGGPIAYQHGVAGPLHHSSGHAHSLQNVWHGGHSADFHGDAVHQHGVESDIASLIRVVAIGHGLQALVRFGLQAAGLNSIQGAACAAEGSAGGPGGVDKRPGVDHQHRLRCWLLMHLKHLAAAAQDCNGHQAKSQKHNSGVGKHRLRKCLEVRQHRQLKELVKRFRATKHHRLRSRRNQSKRQSRQQRQRRTQAHKYREDSKLTSKNSMKRWLDRFTLCSELNGWQDDTKNKLLLMKLSTKLYDALADRAAPKKPGEKSFDELTKLLASILEPKTFVMAERFNFQHITRTASMSIREYAQQLCMQADKCQFGLSRDERLRDQLVFGLNDKVAISKLLEQDFSTLTFETAINIAEAHQNLSQTQILKGCTSQPQSSEMKVFGTHDTELEYNDEFIPITFFIVESQRNFVLVGRDKLNFTLNARMVCVPCIVIPFMLWVFHRYLRPLLAPFLPSWMLGTASSEDSDGKQPGAASADSTAPAKAKTVALAVHSNSFMGRKKIQIARIEDERTRQVTFTKRKFGLMKKAYELSVLCDCEVALIVFNGNNRLHQYASTDMDRLLLRYTDYSSPHESRTNKDIMERLAGGQQRIGSRPVVGDADSQAVRQSPAHRVAVRPDGHLGAAVEWRRLQDEAGPAGGSLRGPPLIDSIGGAAAAELAEVYDGVQQPSSAAAADADPAGVVPTQAAALGDVKAAADQAATALAGLHKDVAVQLGEAAGRHPRSKVEAVAVLRDHTSGSWTGVSAGSCADGEGRPIEDDEAEAAGRPADDDEAEEAGRPAEDDEAEAAGRTTDDDEAEEAGRTTDDDETEEAVRPTDDDEVEVKSSGVTNDEAEEAGPSADEADSEQPTSAAMKRCAKVGRAASTPGRQKRGRAPRGSRVHRPSGPRGRADAGARVHHAASGGAACQEARQLLDFGGNLRCRIWRLGAARLARSSGGASAKEARGERLADFGMTLQFGLLGWRQRLAVQAAACEAAKLCGVQQWEGRQRIKTQFQAVHLCRSTARDCRPLQLVANAGLVRAHSLKVEALGALAVQHPEHVIQRASVMIAQSPEQRRLVQRRLHVQAAVLAAEQRQREIGAKRDQTGGAELARLTMRRIGLVREMMRVFEEAEPDTKNSKNKRSSPGHDGKQSLSVPKVQHSGIRHWRLRRSGASRPLTLGCSDQIGGQVGDQRAGDEAAEVVAVRLAPVVLQVWWEDGNSTASCASGSCTSRHQGLSLGTVRLLAISMPHRLKAMARSAGLRSMSVRPSRSWAALAAARSSCPAMNFRYSRLPSGPSSIVAFVVEPDVRIGHPHGDFSVSQAGPVQETLGTFEGPIRAGAEHGHGLGDSAAKQLVLLVAHIAETLAAASQGERARPARGRLGERRLRAEGAGQAVQNHLGASHLRDMAGVLQQTLC</sequence>
<feature type="compositionally biased region" description="Basic and acidic residues" evidence="6">
    <location>
        <begin position="417"/>
        <end position="426"/>
    </location>
</feature>
<dbReference type="InterPro" id="IPR033896">
    <property type="entry name" value="MEF2-like_N"/>
</dbReference>
<dbReference type="GO" id="GO:0046983">
    <property type="term" value="F:protein dimerization activity"/>
    <property type="evidence" value="ECO:0007669"/>
    <property type="project" value="InterPro"/>
</dbReference>
<feature type="domain" description="MADS-box" evidence="7">
    <location>
        <begin position="1853"/>
        <end position="1913"/>
    </location>
</feature>
<dbReference type="InterPro" id="IPR036879">
    <property type="entry name" value="TF_MADSbox_sf"/>
</dbReference>
<keyword evidence="3" id="KW-0238">DNA-binding</keyword>
<feature type="compositionally biased region" description="Basic residues" evidence="6">
    <location>
        <begin position="2224"/>
        <end position="2240"/>
    </location>
</feature>
<keyword evidence="2" id="KW-0805">Transcription regulation</keyword>
<dbReference type="InterPro" id="IPR002100">
    <property type="entry name" value="TF_MADSbox"/>
</dbReference>
<accession>A0A1I8I3D3</accession>
<dbReference type="Pfam" id="PF00319">
    <property type="entry name" value="SRF-TF"/>
    <property type="match status" value="1"/>
</dbReference>
<dbReference type="InterPro" id="IPR026776">
    <property type="entry name" value="UPF0729_C18orf32-like"/>
</dbReference>
<dbReference type="SMART" id="SM00432">
    <property type="entry name" value="MADS"/>
    <property type="match status" value="1"/>
</dbReference>
<dbReference type="SUPFAM" id="SSF55455">
    <property type="entry name" value="SRF-like"/>
    <property type="match status" value="1"/>
</dbReference>
<feature type="region of interest" description="Disordered" evidence="6">
    <location>
        <begin position="417"/>
        <end position="517"/>
    </location>
</feature>
<dbReference type="GO" id="GO:0005634">
    <property type="term" value="C:nucleus"/>
    <property type="evidence" value="ECO:0007669"/>
    <property type="project" value="UniProtKB-SubCell"/>
</dbReference>
<evidence type="ECO:0000256" key="3">
    <source>
        <dbReference type="ARBA" id="ARBA00023125"/>
    </source>
</evidence>
<dbReference type="Pfam" id="PF14975">
    <property type="entry name" value="DUF4512"/>
    <property type="match status" value="1"/>
</dbReference>
<dbReference type="GO" id="GO:0000977">
    <property type="term" value="F:RNA polymerase II transcription regulatory region sequence-specific DNA binding"/>
    <property type="evidence" value="ECO:0007669"/>
    <property type="project" value="InterPro"/>
</dbReference>
<dbReference type="PROSITE" id="PS00350">
    <property type="entry name" value="MADS_BOX_1"/>
    <property type="match status" value="1"/>
</dbReference>
<feature type="compositionally biased region" description="Basic residues" evidence="6">
    <location>
        <begin position="1523"/>
        <end position="1554"/>
    </location>
</feature>
<evidence type="ECO:0000259" key="7">
    <source>
        <dbReference type="PROSITE" id="PS50066"/>
    </source>
</evidence>
<dbReference type="GO" id="GO:0045944">
    <property type="term" value="P:positive regulation of transcription by RNA polymerase II"/>
    <property type="evidence" value="ECO:0007669"/>
    <property type="project" value="InterPro"/>
</dbReference>
<feature type="compositionally biased region" description="Low complexity" evidence="6">
    <location>
        <begin position="923"/>
        <end position="932"/>
    </location>
</feature>